<keyword evidence="3" id="KW-1185">Reference proteome</keyword>
<dbReference type="AlphaFoldDB" id="A0A6A1WUD4"/>
<feature type="region of interest" description="Disordered" evidence="1">
    <location>
        <begin position="44"/>
        <end position="75"/>
    </location>
</feature>
<protein>
    <submittedName>
        <fullName evidence="2">Uncharacterized protein</fullName>
    </submittedName>
</protein>
<name>A0A6A1WUD4_9ROSI</name>
<proteinExistence type="predicted"/>
<dbReference type="Proteomes" id="UP000516437">
    <property type="component" value="Chromosome 1"/>
</dbReference>
<comment type="caution">
    <text evidence="2">The sequence shown here is derived from an EMBL/GenBank/DDBJ whole genome shotgun (WGS) entry which is preliminary data.</text>
</comment>
<reference evidence="2 3" key="1">
    <citation type="journal article" date="2019" name="Plant Biotechnol. J.">
        <title>The red bayberry genome and genetic basis of sex determination.</title>
        <authorList>
            <person name="Jia H.M."/>
            <person name="Jia H.J."/>
            <person name="Cai Q.L."/>
            <person name="Wang Y."/>
            <person name="Zhao H.B."/>
            <person name="Yang W.F."/>
            <person name="Wang G.Y."/>
            <person name="Li Y.H."/>
            <person name="Zhan D.L."/>
            <person name="Shen Y.T."/>
            <person name="Niu Q.F."/>
            <person name="Chang L."/>
            <person name="Qiu J."/>
            <person name="Zhao L."/>
            <person name="Xie H.B."/>
            <person name="Fu W.Y."/>
            <person name="Jin J."/>
            <person name="Li X.W."/>
            <person name="Jiao Y."/>
            <person name="Zhou C.C."/>
            <person name="Tu T."/>
            <person name="Chai C.Y."/>
            <person name="Gao J.L."/>
            <person name="Fan L.J."/>
            <person name="van de Weg E."/>
            <person name="Wang J.Y."/>
            <person name="Gao Z.S."/>
        </authorList>
    </citation>
    <scope>NUCLEOTIDE SEQUENCE [LARGE SCALE GENOMIC DNA]</scope>
    <source>
        <tissue evidence="2">Leaves</tissue>
    </source>
</reference>
<evidence type="ECO:0000256" key="1">
    <source>
        <dbReference type="SAM" id="MobiDB-lite"/>
    </source>
</evidence>
<evidence type="ECO:0000313" key="2">
    <source>
        <dbReference type="EMBL" id="KAB1227347.1"/>
    </source>
</evidence>
<organism evidence="2 3">
    <name type="scientific">Morella rubra</name>
    <name type="common">Chinese bayberry</name>
    <dbReference type="NCBI Taxonomy" id="262757"/>
    <lineage>
        <taxon>Eukaryota</taxon>
        <taxon>Viridiplantae</taxon>
        <taxon>Streptophyta</taxon>
        <taxon>Embryophyta</taxon>
        <taxon>Tracheophyta</taxon>
        <taxon>Spermatophyta</taxon>
        <taxon>Magnoliopsida</taxon>
        <taxon>eudicotyledons</taxon>
        <taxon>Gunneridae</taxon>
        <taxon>Pentapetalae</taxon>
        <taxon>rosids</taxon>
        <taxon>fabids</taxon>
        <taxon>Fagales</taxon>
        <taxon>Myricaceae</taxon>
        <taxon>Morella</taxon>
    </lineage>
</organism>
<dbReference type="EMBL" id="RXIC02000019">
    <property type="protein sequence ID" value="KAB1227347.1"/>
    <property type="molecule type" value="Genomic_DNA"/>
</dbReference>
<evidence type="ECO:0000313" key="3">
    <source>
        <dbReference type="Proteomes" id="UP000516437"/>
    </source>
</evidence>
<accession>A0A6A1WUD4</accession>
<sequence length="75" mass="8166">MGAVAGFFSKVQDLCHFSDRTQGGLSIEAEMLCEVYSGGGRLLPTGNPRRSWSRRPEFCGDQATNGFGEGRHVTE</sequence>
<gene>
    <name evidence="2" type="ORF">CJ030_MR1G006917</name>
</gene>